<dbReference type="GO" id="GO:0031080">
    <property type="term" value="C:nuclear pore outer ring"/>
    <property type="evidence" value="ECO:0007669"/>
    <property type="project" value="TreeGrafter"/>
</dbReference>
<dbReference type="AlphaFoldDB" id="A0A8X7CAN1"/>
<evidence type="ECO:0000256" key="4">
    <source>
        <dbReference type="ARBA" id="ARBA00022816"/>
    </source>
</evidence>
<dbReference type="GO" id="GO:0031965">
    <property type="term" value="C:nuclear membrane"/>
    <property type="evidence" value="ECO:0007669"/>
    <property type="project" value="UniProtKB-UniRule"/>
</dbReference>
<dbReference type="GO" id="GO:0006406">
    <property type="term" value="P:mRNA export from nucleus"/>
    <property type="evidence" value="ECO:0007669"/>
    <property type="project" value="TreeGrafter"/>
</dbReference>
<comment type="similarity">
    <text evidence="2 9">Belongs to the nucleoporin Nup85 family.</text>
</comment>
<dbReference type="GO" id="GO:0017056">
    <property type="term" value="F:structural constituent of nuclear pore"/>
    <property type="evidence" value="ECO:0007669"/>
    <property type="project" value="TreeGrafter"/>
</dbReference>
<proteinExistence type="inferred from homology"/>
<evidence type="ECO:0000256" key="2">
    <source>
        <dbReference type="ARBA" id="ARBA00005573"/>
    </source>
</evidence>
<evidence type="ECO:0000256" key="8">
    <source>
        <dbReference type="ARBA" id="ARBA00023242"/>
    </source>
</evidence>
<dbReference type="Pfam" id="PF07575">
    <property type="entry name" value="Nucleopor_Nup85"/>
    <property type="match status" value="1"/>
</dbReference>
<dbReference type="GO" id="GO:0045893">
    <property type="term" value="P:positive regulation of DNA-templated transcription"/>
    <property type="evidence" value="ECO:0007669"/>
    <property type="project" value="TreeGrafter"/>
</dbReference>
<dbReference type="OrthoDB" id="17644at2759"/>
<keyword evidence="9" id="KW-0472">Membrane</keyword>
<comment type="caution">
    <text evidence="10">The sequence shown here is derived from an EMBL/GenBank/DDBJ whole genome shotgun (WGS) entry which is preliminary data.</text>
</comment>
<accession>A0A8X7CAN1</accession>
<name>A0A8X7CAN1_9ARAC</name>
<dbReference type="EMBL" id="BMAV01012620">
    <property type="protein sequence ID" value="GFY59447.1"/>
    <property type="molecule type" value="Genomic_DNA"/>
</dbReference>
<comment type="subcellular location">
    <subcellularLocation>
        <location evidence="1 9">Nucleus</location>
        <location evidence="1 9">Nuclear pore complex</location>
    </subcellularLocation>
</comment>
<comment type="function">
    <text evidence="9">Functions as a component of the nuclear pore complex (NPC).</text>
</comment>
<dbReference type="Proteomes" id="UP000886998">
    <property type="component" value="Unassembled WGS sequence"/>
</dbReference>
<dbReference type="PANTHER" id="PTHR13373">
    <property type="entry name" value="FROUNT PROTEIN-RELATED"/>
    <property type="match status" value="1"/>
</dbReference>
<dbReference type="GO" id="GO:0006606">
    <property type="term" value="P:protein import into nucleus"/>
    <property type="evidence" value="ECO:0007669"/>
    <property type="project" value="TreeGrafter"/>
</dbReference>
<organism evidence="10 11">
    <name type="scientific">Trichonephila inaurata madagascariensis</name>
    <dbReference type="NCBI Taxonomy" id="2747483"/>
    <lineage>
        <taxon>Eukaryota</taxon>
        <taxon>Metazoa</taxon>
        <taxon>Ecdysozoa</taxon>
        <taxon>Arthropoda</taxon>
        <taxon>Chelicerata</taxon>
        <taxon>Arachnida</taxon>
        <taxon>Araneae</taxon>
        <taxon>Araneomorphae</taxon>
        <taxon>Entelegynae</taxon>
        <taxon>Araneoidea</taxon>
        <taxon>Nephilidae</taxon>
        <taxon>Trichonephila</taxon>
        <taxon>Trichonephila inaurata</taxon>
    </lineage>
</organism>
<evidence type="ECO:0000256" key="7">
    <source>
        <dbReference type="ARBA" id="ARBA00023132"/>
    </source>
</evidence>
<keyword evidence="8 9" id="KW-0539">Nucleus</keyword>
<sequence length="668" mass="76767">MSFFSDGNGNTQTGVEKTHLISMAANHTENPGISILEIHDEDLSHGVHATISSKNSFIAYGVKRGEKEKARNPPRYLHEISPKSALYNDYVRKLVNESHSIFLSLNARIQGMQDERRRIEIAKTSQKYRCVLLACIEELHVATELNEDEELAELRQMFSDIELLWHLLQSLIIDTHSASRVLYKLLDWIKWHFVFAEKKREELIQLEEPSVHPDYWDTIIHFLLQGKIAPARSLLSMHMKSKREDFLSLDELLKKMPMYGVSSGISLNEFRIRWKHWQEECKTRLARGEFSADTNLETVCKILCGDLETLTIKSNLCENWYHLMISVLLYTDPCVSFSTLGDIARTYYNNVTSPSWNKSNIVDSIILAAMELDIMSVINLTCSFNDGWWFAVHIMDLFTHGNFIGNDPQNHSLKRLWTYLLRNYADTLMSHSSLWQIGVDYLDFCDSNRELLELYLERIPLKTEAEARKIIYIAKKRNLDNLVKAIANVMTSKAMSHGKLGTALTWVMHSKDVRFADEIAERWLKGYASHQKVEGLEIFRNMGSCMLVSDKLTFVGKYCEFHKLYNEGELKDASSLLVSLIASGLAPTNFQIIMLLDALPLLEAPEIIFSRKETYQLMKCLEDTIINQGNKDSLENSDRVNIIRLALVRNLARSFVIETGDSESDDEI</sequence>
<evidence type="ECO:0000313" key="11">
    <source>
        <dbReference type="Proteomes" id="UP000886998"/>
    </source>
</evidence>
<keyword evidence="7 9" id="KW-0906">Nuclear pore complex</keyword>
<reference evidence="10" key="1">
    <citation type="submission" date="2020-08" db="EMBL/GenBank/DDBJ databases">
        <title>Multicomponent nature underlies the extraordinary mechanical properties of spider dragline silk.</title>
        <authorList>
            <person name="Kono N."/>
            <person name="Nakamura H."/>
            <person name="Mori M."/>
            <person name="Yoshida Y."/>
            <person name="Ohtoshi R."/>
            <person name="Malay A.D."/>
            <person name="Moran D.A.P."/>
            <person name="Tomita M."/>
            <person name="Numata K."/>
            <person name="Arakawa K."/>
        </authorList>
    </citation>
    <scope>NUCLEOTIDE SEQUENCE</scope>
</reference>
<evidence type="ECO:0000256" key="3">
    <source>
        <dbReference type="ARBA" id="ARBA00022448"/>
    </source>
</evidence>
<keyword evidence="6 9" id="KW-0811">Translocation</keyword>
<evidence type="ECO:0000313" key="10">
    <source>
        <dbReference type="EMBL" id="GFY59447.1"/>
    </source>
</evidence>
<dbReference type="PANTHER" id="PTHR13373:SF21">
    <property type="entry name" value="NUCLEAR PORE COMPLEX PROTEIN NUP85"/>
    <property type="match status" value="1"/>
</dbReference>
<keyword evidence="4 9" id="KW-0509">mRNA transport</keyword>
<evidence type="ECO:0000256" key="6">
    <source>
        <dbReference type="ARBA" id="ARBA00023010"/>
    </source>
</evidence>
<keyword evidence="5 9" id="KW-0653">Protein transport</keyword>
<keyword evidence="11" id="KW-1185">Reference proteome</keyword>
<keyword evidence="3 9" id="KW-0813">Transport</keyword>
<evidence type="ECO:0000256" key="5">
    <source>
        <dbReference type="ARBA" id="ARBA00022927"/>
    </source>
</evidence>
<protein>
    <recommendedName>
        <fullName evidence="9">Nuclear pore complex protein Nup85</fullName>
    </recommendedName>
</protein>
<evidence type="ECO:0000256" key="9">
    <source>
        <dbReference type="RuleBase" id="RU365073"/>
    </source>
</evidence>
<dbReference type="InterPro" id="IPR011502">
    <property type="entry name" value="Nucleoporin_Nup85"/>
</dbReference>
<evidence type="ECO:0000256" key="1">
    <source>
        <dbReference type="ARBA" id="ARBA00004567"/>
    </source>
</evidence>
<gene>
    <name evidence="10" type="primary">nup85</name>
    <name evidence="10" type="ORF">TNIN_241851</name>
</gene>
<comment type="subunit">
    <text evidence="9">Component of the nuclear pore complex (NPC).</text>
</comment>